<protein>
    <submittedName>
        <fullName evidence="1">Uncharacterized protein</fullName>
    </submittedName>
</protein>
<dbReference type="Proteomes" id="UP001422759">
    <property type="component" value="Unassembled WGS sequence"/>
</dbReference>
<sequence>MSKFRVTVCLPSAAVGDPVTAIAAAMRPFDMNIDPITGDDGFNPQGEWDWYRLSSYDNLVVRPEYVGDARLLHEPVPPNGESRPQGSLRCDGGPRGLLDLEGMRAISAADASATWAVWGRFSAEYPPAEPLSAFLSRCGAISDVPSADLDRAKREHLAQPLVQALAQYAVTAGDEHYPNSLVMQDPVALFACGEHDYVERAAALAVPTFALLTLDGQWTDSWNAGPLGQFRPGESEAAAYWRLADTYLRNLPGDALIAQLLCHC</sequence>
<dbReference type="RefSeq" id="WP_344468234.1">
    <property type="nucleotide sequence ID" value="NZ_BAAANT010000036.1"/>
</dbReference>
<comment type="caution">
    <text evidence="1">The sequence shown here is derived from an EMBL/GenBank/DDBJ whole genome shotgun (WGS) entry which is preliminary data.</text>
</comment>
<name>A0ABP5LSE0_9ACTN</name>
<gene>
    <name evidence="1" type="ORF">GCM10009760_50370</name>
</gene>
<evidence type="ECO:0000313" key="2">
    <source>
        <dbReference type="Proteomes" id="UP001422759"/>
    </source>
</evidence>
<organism evidence="1 2">
    <name type="scientific">Kitasatospora kazusensis</name>
    <dbReference type="NCBI Taxonomy" id="407974"/>
    <lineage>
        <taxon>Bacteria</taxon>
        <taxon>Bacillati</taxon>
        <taxon>Actinomycetota</taxon>
        <taxon>Actinomycetes</taxon>
        <taxon>Kitasatosporales</taxon>
        <taxon>Streptomycetaceae</taxon>
        <taxon>Kitasatospora</taxon>
    </lineage>
</organism>
<accession>A0ABP5LSE0</accession>
<evidence type="ECO:0000313" key="1">
    <source>
        <dbReference type="EMBL" id="GAA2153028.1"/>
    </source>
</evidence>
<dbReference type="EMBL" id="BAAANT010000036">
    <property type="protein sequence ID" value="GAA2153028.1"/>
    <property type="molecule type" value="Genomic_DNA"/>
</dbReference>
<keyword evidence="2" id="KW-1185">Reference proteome</keyword>
<proteinExistence type="predicted"/>
<reference evidence="2" key="1">
    <citation type="journal article" date="2019" name="Int. J. Syst. Evol. Microbiol.">
        <title>The Global Catalogue of Microorganisms (GCM) 10K type strain sequencing project: providing services to taxonomists for standard genome sequencing and annotation.</title>
        <authorList>
            <consortium name="The Broad Institute Genomics Platform"/>
            <consortium name="The Broad Institute Genome Sequencing Center for Infectious Disease"/>
            <person name="Wu L."/>
            <person name="Ma J."/>
        </authorList>
    </citation>
    <scope>NUCLEOTIDE SEQUENCE [LARGE SCALE GENOMIC DNA]</scope>
    <source>
        <strain evidence="2">JCM 14560</strain>
    </source>
</reference>